<keyword evidence="1" id="KW-0472">Membrane</keyword>
<dbReference type="InterPro" id="IPR003594">
    <property type="entry name" value="HATPase_dom"/>
</dbReference>
<dbReference type="Gene3D" id="3.30.565.10">
    <property type="entry name" value="Histidine kinase-like ATPase, C-terminal domain"/>
    <property type="match status" value="1"/>
</dbReference>
<evidence type="ECO:0000256" key="1">
    <source>
        <dbReference type="SAM" id="Phobius"/>
    </source>
</evidence>
<dbReference type="PANTHER" id="PTHR34220:SF7">
    <property type="entry name" value="SENSOR HISTIDINE KINASE YPDA"/>
    <property type="match status" value="1"/>
</dbReference>
<keyword evidence="1" id="KW-1133">Transmembrane helix</keyword>
<feature type="transmembrane region" description="Helical" evidence="1">
    <location>
        <begin position="142"/>
        <end position="160"/>
    </location>
</feature>
<comment type="caution">
    <text evidence="4">The sequence shown here is derived from an EMBL/GenBank/DDBJ whole genome shotgun (WGS) entry which is preliminary data.</text>
</comment>
<keyword evidence="4" id="KW-0418">Kinase</keyword>
<evidence type="ECO:0000313" key="5">
    <source>
        <dbReference type="Proteomes" id="UP001597115"/>
    </source>
</evidence>
<dbReference type="RefSeq" id="WP_380890426.1">
    <property type="nucleotide sequence ID" value="NZ_JBHUDY010000002.1"/>
</dbReference>
<feature type="transmembrane region" description="Helical" evidence="1">
    <location>
        <begin position="32"/>
        <end position="52"/>
    </location>
</feature>
<keyword evidence="5" id="KW-1185">Reference proteome</keyword>
<keyword evidence="4" id="KW-0808">Transferase</keyword>
<feature type="domain" description="Histidine kinase/HSP90-like ATPase" evidence="2">
    <location>
        <begin position="282"/>
        <end position="373"/>
    </location>
</feature>
<evidence type="ECO:0000259" key="2">
    <source>
        <dbReference type="Pfam" id="PF02518"/>
    </source>
</evidence>
<dbReference type="EMBL" id="JBHUDY010000002">
    <property type="protein sequence ID" value="MFD1612885.1"/>
    <property type="molecule type" value="Genomic_DNA"/>
</dbReference>
<dbReference type="Pfam" id="PF02518">
    <property type="entry name" value="HATPase_c"/>
    <property type="match status" value="1"/>
</dbReference>
<accession>A0ABW4I6G5</accession>
<dbReference type="PANTHER" id="PTHR34220">
    <property type="entry name" value="SENSOR HISTIDINE KINASE YPDA"/>
    <property type="match status" value="1"/>
</dbReference>
<feature type="transmembrane region" description="Helical" evidence="1">
    <location>
        <begin position="64"/>
        <end position="84"/>
    </location>
</feature>
<protein>
    <submittedName>
        <fullName evidence="4">Sensor histidine kinase</fullName>
        <ecNumber evidence="4">2.7.13.3</ecNumber>
    </submittedName>
</protein>
<feature type="domain" description="Signal transduction histidine kinase internal region" evidence="3">
    <location>
        <begin position="183"/>
        <end position="263"/>
    </location>
</feature>
<dbReference type="GO" id="GO:0004673">
    <property type="term" value="F:protein histidine kinase activity"/>
    <property type="evidence" value="ECO:0007669"/>
    <property type="project" value="UniProtKB-EC"/>
</dbReference>
<name>A0ABW4I6G5_9SPHN</name>
<proteinExistence type="predicted"/>
<reference evidence="5" key="1">
    <citation type="journal article" date="2019" name="Int. J. Syst. Evol. Microbiol.">
        <title>The Global Catalogue of Microorganisms (GCM) 10K type strain sequencing project: providing services to taxonomists for standard genome sequencing and annotation.</title>
        <authorList>
            <consortium name="The Broad Institute Genomics Platform"/>
            <consortium name="The Broad Institute Genome Sequencing Center for Infectious Disease"/>
            <person name="Wu L."/>
            <person name="Ma J."/>
        </authorList>
    </citation>
    <scope>NUCLEOTIDE SEQUENCE [LARGE SCALE GENOMIC DNA]</scope>
    <source>
        <strain evidence="5">CGMCC 1.16275</strain>
    </source>
</reference>
<evidence type="ECO:0000313" key="4">
    <source>
        <dbReference type="EMBL" id="MFD1612885.1"/>
    </source>
</evidence>
<dbReference type="InterPro" id="IPR050640">
    <property type="entry name" value="Bact_2-comp_sensor_kinase"/>
</dbReference>
<dbReference type="InterPro" id="IPR036890">
    <property type="entry name" value="HATPase_C_sf"/>
</dbReference>
<dbReference type="InterPro" id="IPR010559">
    <property type="entry name" value="Sig_transdc_His_kin_internal"/>
</dbReference>
<organism evidence="4 5">
    <name type="scientific">Sphingomonas tabacisoli</name>
    <dbReference type="NCBI Taxonomy" id="2249466"/>
    <lineage>
        <taxon>Bacteria</taxon>
        <taxon>Pseudomonadati</taxon>
        <taxon>Pseudomonadota</taxon>
        <taxon>Alphaproteobacteria</taxon>
        <taxon>Sphingomonadales</taxon>
        <taxon>Sphingomonadaceae</taxon>
        <taxon>Sphingomonas</taxon>
    </lineage>
</organism>
<sequence length="379" mass="41615">MLKVDWMSLIASAPPAEMPIQPVVRETGWREAILMSIALWSFVGIIYLPILLERHAGEGWSSVALDEGTLIVSILLSMPLFSVFRSTRDWELMPRALALAGAVLGASIVQVCFDLIYTGFVANRVDTAWENLPTDLSRAYRATFNYVCVFGVNVALLHLVSARRHEVLQAQELAHALSTAQHAQLAALRYQLNPHFLFNTLNAISAMIVTRRNDDAELMTDKLSSFLRASLASDPTELVPLDQELSLMEDYLEIESIRFGERLHVEIDCASDVCGTPIPSFLLQPLVENAIKYGVAPSRDPVNIRVTGRREGAELVVTVEDDGRGASNAVKTTSTGVGLENIRRRLNALYGDAGTIAAGPRNPGYAAIIRLPLNVVPLR</sequence>
<dbReference type="Proteomes" id="UP001597115">
    <property type="component" value="Unassembled WGS sequence"/>
</dbReference>
<feature type="transmembrane region" description="Helical" evidence="1">
    <location>
        <begin position="96"/>
        <end position="122"/>
    </location>
</feature>
<evidence type="ECO:0000259" key="3">
    <source>
        <dbReference type="Pfam" id="PF06580"/>
    </source>
</evidence>
<dbReference type="Pfam" id="PF06580">
    <property type="entry name" value="His_kinase"/>
    <property type="match status" value="1"/>
</dbReference>
<dbReference type="EC" id="2.7.13.3" evidence="4"/>
<dbReference type="SUPFAM" id="SSF55874">
    <property type="entry name" value="ATPase domain of HSP90 chaperone/DNA topoisomerase II/histidine kinase"/>
    <property type="match status" value="1"/>
</dbReference>
<keyword evidence="1" id="KW-0812">Transmembrane</keyword>
<gene>
    <name evidence="4" type="ORF">ACFSCW_13850</name>
</gene>